<accession>A0ABY7TTR0</accession>
<dbReference type="InterPro" id="IPR016163">
    <property type="entry name" value="Ald_DH_C"/>
</dbReference>
<protein>
    <submittedName>
        <fullName evidence="5">Aldehyde dehydrogenase family protein</fullName>
    </submittedName>
</protein>
<name>A0ABY7TTR0_9SPHN</name>
<reference evidence="5 6" key="1">
    <citation type="submission" date="2023-02" db="EMBL/GenBank/DDBJ databases">
        <title>Genome sequence of Novosphingobium humi KACC 19094.</title>
        <authorList>
            <person name="Kim S."/>
            <person name="Heo J."/>
            <person name="Kwon S.-W."/>
        </authorList>
    </citation>
    <scope>NUCLEOTIDE SEQUENCE [LARGE SCALE GENOMIC DNA]</scope>
    <source>
        <strain evidence="5 6">KACC 19094</strain>
    </source>
</reference>
<keyword evidence="6" id="KW-1185">Reference proteome</keyword>
<dbReference type="Gene3D" id="3.40.605.10">
    <property type="entry name" value="Aldehyde Dehydrogenase, Chain A, domain 1"/>
    <property type="match status" value="1"/>
</dbReference>
<dbReference type="InterPro" id="IPR029510">
    <property type="entry name" value="Ald_DH_CS_GLU"/>
</dbReference>
<dbReference type="SUPFAM" id="SSF53720">
    <property type="entry name" value="ALDH-like"/>
    <property type="match status" value="1"/>
</dbReference>
<dbReference type="PROSITE" id="PS00687">
    <property type="entry name" value="ALDEHYDE_DEHYDR_GLU"/>
    <property type="match status" value="1"/>
</dbReference>
<dbReference type="EMBL" id="CP117417">
    <property type="protein sequence ID" value="WCT76609.1"/>
    <property type="molecule type" value="Genomic_DNA"/>
</dbReference>
<dbReference type="Gene3D" id="3.40.309.10">
    <property type="entry name" value="Aldehyde Dehydrogenase, Chain A, domain 2"/>
    <property type="match status" value="1"/>
</dbReference>
<dbReference type="InterPro" id="IPR015590">
    <property type="entry name" value="Aldehyde_DH_dom"/>
</dbReference>
<comment type="similarity">
    <text evidence="3">Belongs to the aldehyde dehydrogenase family.</text>
</comment>
<dbReference type="Pfam" id="PF00171">
    <property type="entry name" value="Aldedh"/>
    <property type="match status" value="1"/>
</dbReference>
<evidence type="ECO:0000256" key="1">
    <source>
        <dbReference type="ARBA" id="ARBA00023002"/>
    </source>
</evidence>
<evidence type="ECO:0000313" key="5">
    <source>
        <dbReference type="EMBL" id="WCT76609.1"/>
    </source>
</evidence>
<evidence type="ECO:0000259" key="4">
    <source>
        <dbReference type="Pfam" id="PF00171"/>
    </source>
</evidence>
<feature type="domain" description="Aldehyde dehydrogenase" evidence="4">
    <location>
        <begin position="18"/>
        <end position="462"/>
    </location>
</feature>
<dbReference type="CDD" id="cd07106">
    <property type="entry name" value="ALDH_AldA-AAD23400"/>
    <property type="match status" value="1"/>
</dbReference>
<dbReference type="InterPro" id="IPR044086">
    <property type="entry name" value="LUC3-like"/>
</dbReference>
<proteinExistence type="inferred from homology"/>
<dbReference type="PANTHER" id="PTHR11699">
    <property type="entry name" value="ALDEHYDE DEHYDROGENASE-RELATED"/>
    <property type="match status" value="1"/>
</dbReference>
<keyword evidence="1 3" id="KW-0560">Oxidoreductase</keyword>
<feature type="active site" evidence="2">
    <location>
        <position position="242"/>
    </location>
</feature>
<organism evidence="5 6">
    <name type="scientific">Novosphingobium humi</name>
    <dbReference type="NCBI Taxonomy" id="2282397"/>
    <lineage>
        <taxon>Bacteria</taxon>
        <taxon>Pseudomonadati</taxon>
        <taxon>Pseudomonadota</taxon>
        <taxon>Alphaproteobacteria</taxon>
        <taxon>Sphingomonadales</taxon>
        <taxon>Sphingomonadaceae</taxon>
        <taxon>Novosphingobium</taxon>
    </lineage>
</organism>
<gene>
    <name evidence="5" type="ORF">PQ457_11760</name>
</gene>
<dbReference type="Proteomes" id="UP001218231">
    <property type="component" value="Chromosome"/>
</dbReference>
<dbReference type="InterPro" id="IPR016162">
    <property type="entry name" value="Ald_DH_N"/>
</dbReference>
<evidence type="ECO:0000313" key="6">
    <source>
        <dbReference type="Proteomes" id="UP001218231"/>
    </source>
</evidence>
<evidence type="ECO:0000256" key="2">
    <source>
        <dbReference type="PROSITE-ProRule" id="PRU10007"/>
    </source>
</evidence>
<dbReference type="InterPro" id="IPR016161">
    <property type="entry name" value="Ald_DH/histidinol_DH"/>
</dbReference>
<dbReference type="RefSeq" id="WP_273617023.1">
    <property type="nucleotide sequence ID" value="NZ_CP117417.1"/>
</dbReference>
<evidence type="ECO:0000256" key="3">
    <source>
        <dbReference type="RuleBase" id="RU003345"/>
    </source>
</evidence>
<sequence>MDKTFKLLINGRQVAGAATFDVLNPATEEVVAVCPKADRAQLDEAVAAAKAAFPAWSARSYEDRAAYVLRLADALMERKDEFARLLTAEQGKPLHQAEYEIIGSTFVLRAFADMRAPEKIMRQDGGNTVIEHRTPLGVVAAITPWNFPVILLMNKLGPCLVTGNCMVAKPAPTTPLTTLLFAELAADILPAGVFNVICDQNELGSALTSHPDIAKIAFTGSTGTGSKVMASAADGIKRVTLELGGNDAAIVMGDVPPDVAAAKVFQGAMMNAGQICVAIKRAYVHESIYEEFCASIAKLAQAAVVDDGTKQGVTIGPVQNRMQYEKVKGLLEDAVAQGRVLAGGQLPDRPGYFIPPTIIADLPDDAPLVREEQFGPVLPVLKFSEVDDVVARANDSEYGLAGTVWSRDTQAAMDIARRVDAGTVWVNQHLAIDATLPFRGSKKSGLGAELGQAGLHEYTQAHIINAVELALD</sequence>